<evidence type="ECO:0000313" key="4">
    <source>
        <dbReference type="EMBL" id="KAJ8314253.1"/>
    </source>
</evidence>
<feature type="signal peptide" evidence="3">
    <location>
        <begin position="1"/>
        <end position="20"/>
    </location>
</feature>
<keyword evidence="2" id="KW-0812">Transmembrane</keyword>
<keyword evidence="2" id="KW-1133">Transmembrane helix</keyword>
<keyword evidence="5" id="KW-1185">Reference proteome</keyword>
<evidence type="ECO:0000313" key="5">
    <source>
        <dbReference type="Proteomes" id="UP001217089"/>
    </source>
</evidence>
<feature type="compositionally biased region" description="Low complexity" evidence="1">
    <location>
        <begin position="92"/>
        <end position="124"/>
    </location>
</feature>
<keyword evidence="3" id="KW-0732">Signal</keyword>
<gene>
    <name evidence="4" type="ORF">KUTeg_008814</name>
</gene>
<dbReference type="Proteomes" id="UP001217089">
    <property type="component" value="Unassembled WGS sequence"/>
</dbReference>
<organism evidence="4 5">
    <name type="scientific">Tegillarca granosa</name>
    <name type="common">Malaysian cockle</name>
    <name type="synonym">Anadara granosa</name>
    <dbReference type="NCBI Taxonomy" id="220873"/>
    <lineage>
        <taxon>Eukaryota</taxon>
        <taxon>Metazoa</taxon>
        <taxon>Spiralia</taxon>
        <taxon>Lophotrochozoa</taxon>
        <taxon>Mollusca</taxon>
        <taxon>Bivalvia</taxon>
        <taxon>Autobranchia</taxon>
        <taxon>Pteriomorphia</taxon>
        <taxon>Arcoida</taxon>
        <taxon>Arcoidea</taxon>
        <taxon>Arcidae</taxon>
        <taxon>Tegillarca</taxon>
    </lineage>
</organism>
<feature type="transmembrane region" description="Helical" evidence="2">
    <location>
        <begin position="410"/>
        <end position="432"/>
    </location>
</feature>
<feature type="region of interest" description="Disordered" evidence="1">
    <location>
        <begin position="141"/>
        <end position="176"/>
    </location>
</feature>
<sequence length="453" mass="50264">MKTTTILIFGILLILDFGNCSHQNEKRDLQSLFNSILGQLKDDQTTTTTPNEINTDDLSSVLGSGDETTLPISNEETAPKTSTIEPTEGDGPISTTTIRPTTTPNRVISTTTNKASSTTARKASSTTRTYYDNLAATGANSGLTTTLEPTNTPQYNIPSETTTKPTPGPLESTTKTELLPPLPICEVDDILSAYCPDLPPALSTLSFWDIYYTFFSDMVLEALLLNCSSGHWCLRDRFNDFEAILMEKTEMVMTSEVFTDVCQEVTERCLQNVVDMTSECSTYEKDENLDINCFEELLISLHVTVVDILRDQNTKQQTVEAGFVDDTCKTPEAEMSKTFVCLEGRCPGHSTDLANFRNWKWFSPDVQVLQDECDFKDDTCISKYRTASPVEANTHQIGIAWTEPVSMHTMIGISVGTFVSVIAITVVVYLCWKSHLKAKKSKEGYSPLRNDEP</sequence>
<evidence type="ECO:0000256" key="3">
    <source>
        <dbReference type="SAM" id="SignalP"/>
    </source>
</evidence>
<accession>A0ABQ9FA50</accession>
<comment type="caution">
    <text evidence="4">The sequence shown here is derived from an EMBL/GenBank/DDBJ whole genome shotgun (WGS) entry which is preliminary data.</text>
</comment>
<evidence type="ECO:0000256" key="2">
    <source>
        <dbReference type="SAM" id="Phobius"/>
    </source>
</evidence>
<protein>
    <submittedName>
        <fullName evidence="4">Uncharacterized protein</fullName>
    </submittedName>
</protein>
<proteinExistence type="predicted"/>
<dbReference type="EMBL" id="JARBDR010000342">
    <property type="protein sequence ID" value="KAJ8314253.1"/>
    <property type="molecule type" value="Genomic_DNA"/>
</dbReference>
<feature type="region of interest" description="Disordered" evidence="1">
    <location>
        <begin position="43"/>
        <end position="124"/>
    </location>
</feature>
<feature type="compositionally biased region" description="Polar residues" evidence="1">
    <location>
        <begin position="50"/>
        <end position="85"/>
    </location>
</feature>
<keyword evidence="2" id="KW-0472">Membrane</keyword>
<evidence type="ECO:0000256" key="1">
    <source>
        <dbReference type="SAM" id="MobiDB-lite"/>
    </source>
</evidence>
<reference evidence="4 5" key="1">
    <citation type="submission" date="2022-12" db="EMBL/GenBank/DDBJ databases">
        <title>Chromosome-level genome of Tegillarca granosa.</title>
        <authorList>
            <person name="Kim J."/>
        </authorList>
    </citation>
    <scope>NUCLEOTIDE SEQUENCE [LARGE SCALE GENOMIC DNA]</scope>
    <source>
        <strain evidence="4">Teg-2019</strain>
        <tissue evidence="4">Adductor muscle</tissue>
    </source>
</reference>
<name>A0ABQ9FA50_TEGGR</name>
<feature type="chain" id="PRO_5045868640" evidence="3">
    <location>
        <begin position="21"/>
        <end position="453"/>
    </location>
</feature>